<comment type="caution">
    <text evidence="1">The sequence shown here is derived from an EMBL/GenBank/DDBJ whole genome shotgun (WGS) entry which is preliminary data.</text>
</comment>
<dbReference type="AlphaFoldDB" id="A0A848EKE1"/>
<reference evidence="1 2" key="1">
    <citation type="submission" date="2020-03" db="EMBL/GenBank/DDBJ databases">
        <authorList>
            <person name="Sun Q."/>
        </authorList>
    </citation>
    <scope>NUCLEOTIDE SEQUENCE [LARGE SCALE GENOMIC DNA]</scope>
    <source>
        <strain evidence="1 2">JC162</strain>
    </source>
</reference>
<dbReference type="RefSeq" id="WP_170056593.1">
    <property type="nucleotide sequence ID" value="NZ_JABBKX010000016.1"/>
</dbReference>
<keyword evidence="2" id="KW-1185">Reference proteome</keyword>
<name>A0A848EKE1_9PROT</name>
<evidence type="ECO:0000313" key="1">
    <source>
        <dbReference type="EMBL" id="NMJ44416.1"/>
    </source>
</evidence>
<sequence>MSGDVATVPDADERSMGRWNRRLAAAVPETPDRLPGVEALYRRACLAHAPDRPRSCIAVARLATGRRGT</sequence>
<accession>A0A848EKE1</accession>
<dbReference type="Proteomes" id="UP000548582">
    <property type="component" value="Unassembled WGS sequence"/>
</dbReference>
<organism evidence="1 2">
    <name type="scientific">Neoroseomonas marina</name>
    <dbReference type="NCBI Taxonomy" id="1232220"/>
    <lineage>
        <taxon>Bacteria</taxon>
        <taxon>Pseudomonadati</taxon>
        <taxon>Pseudomonadota</taxon>
        <taxon>Alphaproteobacteria</taxon>
        <taxon>Acetobacterales</taxon>
        <taxon>Acetobacteraceae</taxon>
        <taxon>Neoroseomonas</taxon>
    </lineage>
</organism>
<proteinExistence type="predicted"/>
<dbReference type="EMBL" id="JABBKX010000016">
    <property type="protein sequence ID" value="NMJ44416.1"/>
    <property type="molecule type" value="Genomic_DNA"/>
</dbReference>
<protein>
    <submittedName>
        <fullName evidence="1">Uncharacterized protein</fullName>
    </submittedName>
</protein>
<gene>
    <name evidence="1" type="ORF">GWK16_24435</name>
</gene>
<evidence type="ECO:0000313" key="2">
    <source>
        <dbReference type="Proteomes" id="UP000548582"/>
    </source>
</evidence>